<dbReference type="OrthoDB" id="6477149at2"/>
<evidence type="ECO:0000313" key="2">
    <source>
        <dbReference type="Proteomes" id="UP000038750"/>
    </source>
</evidence>
<dbReference type="EMBL" id="CPZJ01000017">
    <property type="protein sequence ID" value="CNG33682.1"/>
    <property type="molecule type" value="Genomic_DNA"/>
</dbReference>
<dbReference type="InterPro" id="IPR010495">
    <property type="entry name" value="HasA_haem-bd"/>
</dbReference>
<accession>A0A0T9MPP9</accession>
<dbReference type="Gene3D" id="3.30.1500.10">
    <property type="entry name" value="Haem-binding HasA"/>
    <property type="match status" value="1"/>
</dbReference>
<dbReference type="InterPro" id="IPR036912">
    <property type="entry name" value="HasA_haem-bd_sf"/>
</dbReference>
<dbReference type="SUPFAM" id="SSF54621">
    <property type="entry name" value="Heme-binding protein A (HasA)"/>
    <property type="match status" value="1"/>
</dbReference>
<dbReference type="AlphaFoldDB" id="A0A0T9MPP9"/>
<gene>
    <name evidence="1" type="ORF">ERS008530_03519</name>
</gene>
<name>A0A0T9MPP9_YERIN</name>
<dbReference type="RefSeq" id="WP_050074168.1">
    <property type="nucleotide sequence ID" value="NZ_CPZJ01000017.1"/>
</dbReference>
<dbReference type="Pfam" id="PF06438">
    <property type="entry name" value="HasA"/>
    <property type="match status" value="1"/>
</dbReference>
<protein>
    <submittedName>
        <fullName evidence="1">Hemophore</fullName>
    </submittedName>
</protein>
<dbReference type="STRING" id="631.CH53_1920"/>
<sequence>MTVTIKYQEHFKNETISSYAHQWAKAYDDFVNISNIHENYTFSGATDMNNNRIALAEFQNPDGPVALIISGTLWGDNGLIERGNYIQSLAFGNSFIPNTDNTSNTGNTPAPKQLDQVQLSVEGLNIDGDFYYSVCSLSRAMHAAPGKPYQGGEGEGVYNLLRGNAVPMLELLQAQGIDINTPLKDMALASQFDVITDSPIIDTVGVTEGGEALLAV</sequence>
<reference evidence="1 2" key="1">
    <citation type="submission" date="2015-03" db="EMBL/GenBank/DDBJ databases">
        <authorList>
            <person name="Murphy D."/>
        </authorList>
    </citation>
    <scope>NUCLEOTIDE SEQUENCE [LARGE SCALE GENOMIC DNA]</scope>
    <source>
        <strain evidence="1 2">BR165/97</strain>
    </source>
</reference>
<evidence type="ECO:0000313" key="1">
    <source>
        <dbReference type="EMBL" id="CNG33682.1"/>
    </source>
</evidence>
<dbReference type="eggNOG" id="ENOG5030C5F">
    <property type="taxonomic scope" value="Bacteria"/>
</dbReference>
<organism evidence="1 2">
    <name type="scientific">Yersinia intermedia</name>
    <dbReference type="NCBI Taxonomy" id="631"/>
    <lineage>
        <taxon>Bacteria</taxon>
        <taxon>Pseudomonadati</taxon>
        <taxon>Pseudomonadota</taxon>
        <taxon>Gammaproteobacteria</taxon>
        <taxon>Enterobacterales</taxon>
        <taxon>Yersiniaceae</taxon>
        <taxon>Yersinia</taxon>
    </lineage>
</organism>
<dbReference type="Proteomes" id="UP000038750">
    <property type="component" value="Unassembled WGS sequence"/>
</dbReference>
<proteinExistence type="predicted"/>